<feature type="region of interest" description="Disordered" evidence="1">
    <location>
        <begin position="531"/>
        <end position="602"/>
    </location>
</feature>
<feature type="compositionally biased region" description="Polar residues" evidence="1">
    <location>
        <begin position="532"/>
        <end position="546"/>
    </location>
</feature>
<feature type="region of interest" description="Disordered" evidence="1">
    <location>
        <begin position="895"/>
        <end position="917"/>
    </location>
</feature>
<feature type="compositionally biased region" description="Pro residues" evidence="1">
    <location>
        <begin position="571"/>
        <end position="602"/>
    </location>
</feature>
<feature type="compositionally biased region" description="Basic and acidic residues" evidence="1">
    <location>
        <begin position="41"/>
        <end position="51"/>
    </location>
</feature>
<evidence type="ECO:0000259" key="2">
    <source>
        <dbReference type="PROSITE" id="PS50020"/>
    </source>
</evidence>
<evidence type="ECO:0000256" key="1">
    <source>
        <dbReference type="SAM" id="MobiDB-lite"/>
    </source>
</evidence>
<name>A0A922DK64_CARIL</name>
<dbReference type="AlphaFoldDB" id="A0A922DK64"/>
<dbReference type="PROSITE" id="PS01159">
    <property type="entry name" value="WW_DOMAIN_1"/>
    <property type="match status" value="2"/>
</dbReference>
<accession>A0A922DK64</accession>
<sequence length="953" mass="104313">MGKRKERRLAAQSNAGRRVKLDLCAEPSGDLGGSTEYDEIGVDKDSNHRDGLPNSPTSSGQQPQNPLLLLGQYSDDEFDEESNQGLNHAVAETFSSNEEVKPLLDEECKYLDVNIGEDLFVEKVKQQDSERESIPPDITHNLESCDKGESNPTTLGDLQEETELTEQNSVSGTSDAQVVGDVILGWKMVMHEESNRYYYWNTETGETSWEVPDVLAQETGLTNGLTIPTVTEKTVCASMAIGDSNIISDAMLGVSSAAHLIEGTTDANMVAHGLDAYGHERQGYRMDDCSEAYKNETQKDSNLSTDVNASELGARSEKYMLGTEATKGYELGVDLSSHLVKQCECLLERLKPLKGSHHMQGLDWVLEYILEVEIRLSDLKSLSYYGSSLLPFWTYTEKQLKRIESGINDEISKIAESAHMDEVEGTRVSTFNGKGELQETMRLESEANGTETKGVLSASVDTSMIVQKDFHGKAPHVNAEDISSSPTRGLRNDAGVSEVVNEAELGDESNHKHGFNGAEDVDMDVDMEVEDATSSGNTALNPTQLNLPADCPFLVPEDGFTVPPPPDEEWIPPPPPDNEHIPPPPPDEPPEPPEPSYPPPLPYMETGHPLTYTEQYNLSYPVSSFEYHGHTVAEMPSSNLYGHAEGSQVAVPHAPIYYNTVPSTFTNIASDLVNPVQPIVYYEVQDGTVPAVPVVSGVESSGFQSEPAPVSYDTFSAEQVAPVNSFVGVGHNSLLNVNANISGGCGETDKASIEVPSTSATVQAPSTISVKDNFPVPPTDSISAAVVTATSLGTKVQSKGLRSKKRTIAAAPSLRSNKKVSSLVDKWKAAKEELLEDEKEPEDPYEILERKRQREIEEWHARQIATGEAKDNANFQPLGGDWRERVKRRRAQLANKAAKTPPEANTGGNQQTDLIELSRDLPSGWQAYWDETSKQVYYGNSDTTETTWTRPTK</sequence>
<dbReference type="PANTHER" id="PTHR47852:SF2">
    <property type="entry name" value="WW DOMAIN-CONTAINING PROTEIN"/>
    <property type="match status" value="1"/>
</dbReference>
<reference evidence="3" key="1">
    <citation type="submission" date="2021-01" db="EMBL/GenBank/DDBJ databases">
        <authorList>
            <person name="Lovell J.T."/>
            <person name="Bentley N."/>
            <person name="Bhattarai G."/>
            <person name="Jenkins J.W."/>
            <person name="Sreedasyam A."/>
            <person name="Alarcon Y."/>
            <person name="Bock C."/>
            <person name="Boston L."/>
            <person name="Carlson J."/>
            <person name="Cervantes K."/>
            <person name="Clermont K."/>
            <person name="Krom N."/>
            <person name="Kubenka K."/>
            <person name="Mamidi S."/>
            <person name="Mattison C."/>
            <person name="Monteros M."/>
            <person name="Pisani C."/>
            <person name="Plott C."/>
            <person name="Rajasekar S."/>
            <person name="Rhein H.S."/>
            <person name="Rohla C."/>
            <person name="Song M."/>
            <person name="Hilaire R.S."/>
            <person name="Shu S."/>
            <person name="Wells L."/>
            <person name="Wang X."/>
            <person name="Webber J."/>
            <person name="Heerema R.J."/>
            <person name="Klein P."/>
            <person name="Conner P."/>
            <person name="Grauke L."/>
            <person name="Grimwood J."/>
            <person name="Schmutz J."/>
            <person name="Randall J.J."/>
        </authorList>
    </citation>
    <scope>NUCLEOTIDE SEQUENCE</scope>
    <source>
        <tissue evidence="3">Leaf</tissue>
    </source>
</reference>
<dbReference type="Pfam" id="PF00397">
    <property type="entry name" value="WW"/>
    <property type="match status" value="2"/>
</dbReference>
<feature type="region of interest" description="Disordered" evidence="1">
    <location>
        <begin position="126"/>
        <end position="155"/>
    </location>
</feature>
<evidence type="ECO:0000313" key="4">
    <source>
        <dbReference type="Proteomes" id="UP000811246"/>
    </source>
</evidence>
<dbReference type="PANTHER" id="PTHR47852">
    <property type="entry name" value="OS06G0298400 PROTEIN"/>
    <property type="match status" value="1"/>
</dbReference>
<dbReference type="SMART" id="SM00456">
    <property type="entry name" value="WW"/>
    <property type="match status" value="2"/>
</dbReference>
<proteinExistence type="predicted"/>
<dbReference type="PROSITE" id="PS50020">
    <property type="entry name" value="WW_DOMAIN_2"/>
    <property type="match status" value="2"/>
</dbReference>
<dbReference type="CDD" id="cd00201">
    <property type="entry name" value="WW"/>
    <property type="match status" value="1"/>
</dbReference>
<dbReference type="Proteomes" id="UP000811246">
    <property type="component" value="Chromosome 12"/>
</dbReference>
<protein>
    <recommendedName>
        <fullName evidence="2">WW domain-containing protein</fullName>
    </recommendedName>
</protein>
<feature type="domain" description="WW" evidence="2">
    <location>
        <begin position="919"/>
        <end position="953"/>
    </location>
</feature>
<organism evidence="3 4">
    <name type="scientific">Carya illinoinensis</name>
    <name type="common">Pecan</name>
    <dbReference type="NCBI Taxonomy" id="32201"/>
    <lineage>
        <taxon>Eukaryota</taxon>
        <taxon>Viridiplantae</taxon>
        <taxon>Streptophyta</taxon>
        <taxon>Embryophyta</taxon>
        <taxon>Tracheophyta</taxon>
        <taxon>Spermatophyta</taxon>
        <taxon>Magnoliopsida</taxon>
        <taxon>eudicotyledons</taxon>
        <taxon>Gunneridae</taxon>
        <taxon>Pentapetalae</taxon>
        <taxon>rosids</taxon>
        <taxon>fabids</taxon>
        <taxon>Fagales</taxon>
        <taxon>Juglandaceae</taxon>
        <taxon>Carya</taxon>
    </lineage>
</organism>
<feature type="region of interest" description="Disordered" evidence="1">
    <location>
        <begin position="25"/>
        <end position="67"/>
    </location>
</feature>
<dbReference type="EMBL" id="CM031836">
    <property type="protein sequence ID" value="KAG6685990.1"/>
    <property type="molecule type" value="Genomic_DNA"/>
</dbReference>
<evidence type="ECO:0000313" key="3">
    <source>
        <dbReference type="EMBL" id="KAG6685990.1"/>
    </source>
</evidence>
<feature type="domain" description="WW" evidence="2">
    <location>
        <begin position="180"/>
        <end position="214"/>
    </location>
</feature>
<comment type="caution">
    <text evidence="3">The sequence shown here is derived from an EMBL/GenBank/DDBJ whole genome shotgun (WGS) entry which is preliminary data.</text>
</comment>
<dbReference type="InterPro" id="IPR001202">
    <property type="entry name" value="WW_dom"/>
</dbReference>
<gene>
    <name evidence="3" type="ORF">I3842_12G139400</name>
</gene>